<dbReference type="InterPro" id="IPR051447">
    <property type="entry name" value="Lipoprotein-release_system"/>
</dbReference>
<evidence type="ECO:0000256" key="3">
    <source>
        <dbReference type="ARBA" id="ARBA00022475"/>
    </source>
</evidence>
<dbReference type="KEGG" id="ssm:Spirs_0716"/>
<proteinExistence type="inferred from homology"/>
<reference evidence="10 11" key="1">
    <citation type="journal article" date="2010" name="Stand. Genomic Sci.">
        <title>Complete genome sequence of Spirochaeta smaragdinae type strain (SEBR 4228).</title>
        <authorList>
            <person name="Mavromatis K."/>
            <person name="Yasawong M."/>
            <person name="Chertkov O."/>
            <person name="Lapidus A."/>
            <person name="Lucas S."/>
            <person name="Nolan M."/>
            <person name="Del Rio T.G."/>
            <person name="Tice H."/>
            <person name="Cheng J.F."/>
            <person name="Pitluck S."/>
            <person name="Liolios K."/>
            <person name="Ivanova N."/>
            <person name="Tapia R."/>
            <person name="Han C."/>
            <person name="Bruce D."/>
            <person name="Goodwin L."/>
            <person name="Pati A."/>
            <person name="Chen A."/>
            <person name="Palaniappan K."/>
            <person name="Land M."/>
            <person name="Hauser L."/>
            <person name="Chang Y.J."/>
            <person name="Jeffries C.D."/>
            <person name="Detter J.C."/>
            <person name="Rohde M."/>
            <person name="Brambilla E."/>
            <person name="Spring S."/>
            <person name="Goker M."/>
            <person name="Sikorski J."/>
            <person name="Woyke T."/>
            <person name="Bristow J."/>
            <person name="Eisen J.A."/>
            <person name="Markowitz V."/>
            <person name="Hugenholtz P."/>
            <person name="Klenk H.P."/>
            <person name="Kyrpides N.C."/>
        </authorList>
    </citation>
    <scope>NUCLEOTIDE SEQUENCE [LARGE SCALE GENOMIC DNA]</scope>
    <source>
        <strain evidence="11">DSM 11293 / JCM 15392 / SEBR 4228</strain>
    </source>
</reference>
<comment type="similarity">
    <text evidence="2">Belongs to the ABC-4 integral membrane protein family. LolC/E subfamily.</text>
</comment>
<evidence type="ECO:0008006" key="12">
    <source>
        <dbReference type="Google" id="ProtNLM"/>
    </source>
</evidence>
<evidence type="ECO:0000256" key="2">
    <source>
        <dbReference type="ARBA" id="ARBA00005236"/>
    </source>
</evidence>
<evidence type="ECO:0000256" key="1">
    <source>
        <dbReference type="ARBA" id="ARBA00004651"/>
    </source>
</evidence>
<organism evidence="10 11">
    <name type="scientific">Sediminispirochaeta smaragdinae (strain DSM 11293 / JCM 15392 / SEBR 4228)</name>
    <name type="common">Spirochaeta smaragdinae</name>
    <dbReference type="NCBI Taxonomy" id="573413"/>
    <lineage>
        <taxon>Bacteria</taxon>
        <taxon>Pseudomonadati</taxon>
        <taxon>Spirochaetota</taxon>
        <taxon>Spirochaetia</taxon>
        <taxon>Spirochaetales</taxon>
        <taxon>Spirochaetaceae</taxon>
        <taxon>Sediminispirochaeta</taxon>
    </lineage>
</organism>
<evidence type="ECO:0000256" key="5">
    <source>
        <dbReference type="ARBA" id="ARBA00022989"/>
    </source>
</evidence>
<evidence type="ECO:0000256" key="4">
    <source>
        <dbReference type="ARBA" id="ARBA00022692"/>
    </source>
</evidence>
<dbReference type="OrthoDB" id="356133at2"/>
<keyword evidence="4 7" id="KW-0812">Transmembrane</keyword>
<dbReference type="GO" id="GO:0098797">
    <property type="term" value="C:plasma membrane protein complex"/>
    <property type="evidence" value="ECO:0007669"/>
    <property type="project" value="TreeGrafter"/>
</dbReference>
<feature type="transmembrane region" description="Helical" evidence="7">
    <location>
        <begin position="395"/>
        <end position="416"/>
    </location>
</feature>
<dbReference type="Proteomes" id="UP000002318">
    <property type="component" value="Chromosome"/>
</dbReference>
<evidence type="ECO:0000259" key="9">
    <source>
        <dbReference type="Pfam" id="PF12704"/>
    </source>
</evidence>
<accession>E1RBX1</accession>
<dbReference type="PANTHER" id="PTHR30489">
    <property type="entry name" value="LIPOPROTEIN-RELEASING SYSTEM TRANSMEMBRANE PROTEIN LOLE"/>
    <property type="match status" value="1"/>
</dbReference>
<keyword evidence="5 7" id="KW-1133">Transmembrane helix</keyword>
<dbReference type="HOGENOM" id="CLU_000604_8_6_12"/>
<dbReference type="Pfam" id="PF02687">
    <property type="entry name" value="FtsX"/>
    <property type="match status" value="1"/>
</dbReference>
<evidence type="ECO:0000259" key="8">
    <source>
        <dbReference type="Pfam" id="PF02687"/>
    </source>
</evidence>
<name>E1RBX1_SEDSS</name>
<keyword evidence="11" id="KW-1185">Reference proteome</keyword>
<comment type="subcellular location">
    <subcellularLocation>
        <location evidence="1">Cell membrane</location>
        <topology evidence="1">Multi-pass membrane protein</topology>
    </subcellularLocation>
</comment>
<gene>
    <name evidence="10" type="ordered locus">Spirs_0716</name>
</gene>
<dbReference type="eggNOG" id="COG0577">
    <property type="taxonomic scope" value="Bacteria"/>
</dbReference>
<dbReference type="RefSeq" id="WP_013253315.1">
    <property type="nucleotide sequence ID" value="NC_014364.1"/>
</dbReference>
<dbReference type="InterPro" id="IPR003838">
    <property type="entry name" value="ABC3_permease_C"/>
</dbReference>
<dbReference type="STRING" id="573413.Spirs_0716"/>
<evidence type="ECO:0000256" key="6">
    <source>
        <dbReference type="ARBA" id="ARBA00023136"/>
    </source>
</evidence>
<feature type="transmembrane region" description="Helical" evidence="7">
    <location>
        <begin position="300"/>
        <end position="320"/>
    </location>
</feature>
<feature type="transmembrane region" description="Helical" evidence="7">
    <location>
        <begin position="341"/>
        <end position="371"/>
    </location>
</feature>
<feature type="domain" description="ABC3 transporter permease C-terminal" evidence="8">
    <location>
        <begin position="300"/>
        <end position="425"/>
    </location>
</feature>
<dbReference type="EMBL" id="CP002116">
    <property type="protein sequence ID" value="ADK79851.1"/>
    <property type="molecule type" value="Genomic_DNA"/>
</dbReference>
<keyword evidence="6 7" id="KW-0472">Membrane</keyword>
<feature type="transmembrane region" description="Helical" evidence="7">
    <location>
        <begin position="21"/>
        <end position="42"/>
    </location>
</feature>
<evidence type="ECO:0000256" key="7">
    <source>
        <dbReference type="SAM" id="Phobius"/>
    </source>
</evidence>
<dbReference type="InterPro" id="IPR025857">
    <property type="entry name" value="MacB_PCD"/>
</dbReference>
<dbReference type="Pfam" id="PF12704">
    <property type="entry name" value="MacB_PCD"/>
    <property type="match status" value="1"/>
</dbReference>
<feature type="domain" description="MacB-like periplasmic core" evidence="9">
    <location>
        <begin position="26"/>
        <end position="207"/>
    </location>
</feature>
<evidence type="ECO:0000313" key="11">
    <source>
        <dbReference type="Proteomes" id="UP000002318"/>
    </source>
</evidence>
<sequence>MRFFHAIALSARYLFGHFRKYLFLFIALSFGFAFITVITSLSAGMRDAVFQAAQLHYGGDLFVLGFDRSPEIMIHVKDGKAVDEAIAISQLNPQAVLYRTNCFETAALYFNGKAVRQKNVFGVDWDAEASLFDAVDMSRGEDEEVNLDGGDTIIISAPVAKLLGAKIGDTVLLQVDTLTGQKNSADLRIAGIISDASLFGYYRSFMDRRALNALLGMDSDEYSSAGLLFSDLKGIDEKAARLHNSISSLLQSAPYMADRDDFSYQLSRSWDGVRYFVLSLPVYVSQVTELLFALQGGSYILFAMMLLIVFTSSVLTYRLILHERRMEFATMQAMGLGEGSLFAVLFFEGAILTLLSTLCGFLFSHVILFILSRFSYDAIPGFEIFLRNGRLSAEFSPATIAANVGIVLSAVVLALLGPALKSLRADLAQVLAGGE</sequence>
<protein>
    <recommendedName>
        <fullName evidence="12">ABC3 transporter permease protein domain-containing protein</fullName>
    </recommendedName>
</protein>
<dbReference type="PANTHER" id="PTHR30489:SF0">
    <property type="entry name" value="LIPOPROTEIN-RELEASING SYSTEM TRANSMEMBRANE PROTEIN LOLE"/>
    <property type="match status" value="1"/>
</dbReference>
<dbReference type="GO" id="GO:0044874">
    <property type="term" value="P:lipoprotein localization to outer membrane"/>
    <property type="evidence" value="ECO:0007669"/>
    <property type="project" value="TreeGrafter"/>
</dbReference>
<evidence type="ECO:0000313" key="10">
    <source>
        <dbReference type="EMBL" id="ADK79851.1"/>
    </source>
</evidence>
<keyword evidence="3" id="KW-1003">Cell membrane</keyword>
<dbReference type="AlphaFoldDB" id="E1RBX1"/>